<dbReference type="PANTHER" id="PTHR48075:SF7">
    <property type="entry name" value="3-HYDROXYACYL-COA DEHYDROGENASE-RELATED"/>
    <property type="match status" value="1"/>
</dbReference>
<feature type="domain" description="3-hydroxyacyl-CoA dehydrogenase C-terminal" evidence="9">
    <location>
        <begin position="193"/>
        <end position="293"/>
    </location>
</feature>
<keyword evidence="7" id="KW-0443">Lipid metabolism</keyword>
<keyword evidence="4" id="KW-0442">Lipid degradation</keyword>
<comment type="pathway">
    <text evidence="1">Lipid metabolism; fatty acid beta-oxidation.</text>
</comment>
<evidence type="ECO:0000256" key="4">
    <source>
        <dbReference type="ARBA" id="ARBA00022963"/>
    </source>
</evidence>
<dbReference type="EMBL" id="AP021858">
    <property type="protein sequence ID" value="BBO24014.1"/>
    <property type="molecule type" value="Genomic_DNA"/>
</dbReference>
<gene>
    <name evidence="11" type="ORF">NPRO_16090</name>
</gene>
<dbReference type="KEGG" id="npy:NPRO_16090"/>
<dbReference type="SUPFAM" id="SSF48179">
    <property type="entry name" value="6-phosphogluconate dehydrogenase C-terminal domain-like"/>
    <property type="match status" value="1"/>
</dbReference>
<protein>
    <submittedName>
        <fullName evidence="11">3-hydroxyacyl-CoA dehydrogenase</fullName>
    </submittedName>
</protein>
<dbReference type="Pfam" id="PF00725">
    <property type="entry name" value="3HCDH"/>
    <property type="match status" value="1"/>
</dbReference>
<keyword evidence="5" id="KW-0560">Oxidoreductase</keyword>
<dbReference type="InterPro" id="IPR006176">
    <property type="entry name" value="3-OHacyl-CoA_DH_NAD-bd"/>
</dbReference>
<evidence type="ECO:0000256" key="3">
    <source>
        <dbReference type="ARBA" id="ARBA00022832"/>
    </source>
</evidence>
<accession>A0A809SEL0</accession>
<dbReference type="UniPathway" id="UPA00659"/>
<dbReference type="Pfam" id="PF00378">
    <property type="entry name" value="ECH_1"/>
    <property type="match status" value="1"/>
</dbReference>
<comment type="similarity">
    <text evidence="2">Belongs to the 3-hydroxyacyl-CoA dehydrogenase family.</text>
</comment>
<evidence type="ECO:0000313" key="12">
    <source>
        <dbReference type="Proteomes" id="UP000662873"/>
    </source>
</evidence>
<dbReference type="InterPro" id="IPR036291">
    <property type="entry name" value="NAD(P)-bd_dom_sf"/>
</dbReference>
<dbReference type="GO" id="GO:0006635">
    <property type="term" value="P:fatty acid beta-oxidation"/>
    <property type="evidence" value="ECO:0007669"/>
    <property type="project" value="UniProtKB-UniPathway"/>
</dbReference>
<dbReference type="Proteomes" id="UP000662873">
    <property type="component" value="Chromosome"/>
</dbReference>
<keyword evidence="6" id="KW-0520">NAD</keyword>
<comment type="catalytic activity">
    <reaction evidence="8">
        <text>a (3S)-3-hydroxyacyl-CoA + NAD(+) = a 3-oxoacyl-CoA + NADH + H(+)</text>
        <dbReference type="Rhea" id="RHEA:22432"/>
        <dbReference type="ChEBI" id="CHEBI:15378"/>
        <dbReference type="ChEBI" id="CHEBI:57318"/>
        <dbReference type="ChEBI" id="CHEBI:57540"/>
        <dbReference type="ChEBI" id="CHEBI:57945"/>
        <dbReference type="ChEBI" id="CHEBI:90726"/>
        <dbReference type="EC" id="1.1.1.35"/>
    </reaction>
</comment>
<evidence type="ECO:0000256" key="1">
    <source>
        <dbReference type="ARBA" id="ARBA00005005"/>
    </source>
</evidence>
<name>A0A809SEL0_9BACT</name>
<dbReference type="GO" id="GO:0070403">
    <property type="term" value="F:NAD+ binding"/>
    <property type="evidence" value="ECO:0007669"/>
    <property type="project" value="InterPro"/>
</dbReference>
<evidence type="ECO:0000313" key="11">
    <source>
        <dbReference type="EMBL" id="BBO24014.1"/>
    </source>
</evidence>
<dbReference type="Gene3D" id="3.90.226.10">
    <property type="entry name" value="2-enoyl-CoA Hydratase, Chain A, domain 1"/>
    <property type="match status" value="1"/>
</dbReference>
<feature type="domain" description="3-hydroxyacyl-CoA dehydrogenase NAD binding" evidence="10">
    <location>
        <begin position="14"/>
        <end position="190"/>
    </location>
</feature>
<dbReference type="CDD" id="cd06558">
    <property type="entry name" value="crotonase-like"/>
    <property type="match status" value="1"/>
</dbReference>
<dbReference type="AlphaFoldDB" id="A0A809SEL0"/>
<evidence type="ECO:0000256" key="2">
    <source>
        <dbReference type="ARBA" id="ARBA00009463"/>
    </source>
</evidence>
<evidence type="ECO:0000256" key="6">
    <source>
        <dbReference type="ARBA" id="ARBA00023027"/>
    </source>
</evidence>
<dbReference type="InterPro" id="IPR001753">
    <property type="entry name" value="Enoyl-CoA_hydra/iso"/>
</dbReference>
<organism evidence="11 12">
    <name type="scientific">Candidatus Nitrosymbiomonas proteolyticus</name>
    <dbReference type="NCBI Taxonomy" id="2608984"/>
    <lineage>
        <taxon>Bacteria</taxon>
        <taxon>Bacillati</taxon>
        <taxon>Armatimonadota</taxon>
        <taxon>Armatimonadota incertae sedis</taxon>
        <taxon>Candidatus Nitrosymbiomonas</taxon>
    </lineage>
</organism>
<sequence length="730" mass="80508">MDFERICEGDFGTKVCVIGAGTMGGGIALHLANLGFEVTLLDLTPQSVREGFERAKSASPPHLYLPQNESRVRLGSIEADLAWLAEVGWVCEAVVEKLDIKRDLFERIEPLIAPYAYVTTNTSGLEISLLAEGRSEAFRSKFMGTHFFNPPRYLKLLELIPTKETDPRAITAMTRFLEERVARRVVPAKDTPGFIANRFGMWCMYKAVHIAERLGLSVEAVDAITGPFLGRPRSGSFRLNDIVGLDIMQDIAGNLIARCPDDPFIGVLQAPESLSYLISKGWIGGKVGQGFYRREGKEFLSFDLGTKAYRQRQEPELSSLGDLGKLPLTERLREAIELRDEVGEFLRLYLIPALEYAQYLKAEISYDHLSFDRVMQWGFAWELGPFGMLDCLKPGATGVNEGPFFQEGRQLDFAGKYVSIPEELEYKSLQSFSVLEDAGLYRLRDLGEGVTAISLATKMGTIGPDLVNALGELMTSGKVERYVLTSEAKCFSAGFDLNFFREKIEQEDWEGIDRALTELQQLSLLLGQTPGCAAVFRYCFGAGLELALGCPVAAVDAECQVGFPEARVGLLPGGGGTARARCIAQVHGTQEIAKLAGRMMLGVVQNNADAARAEYALRETDVTVYHPDRLLFEAIALARSAEPIATPEWRALEGPVAGMIDSAKSQKRAAGEISEHDERIGDKVKSVLARATSFEDALDRERDAFVELCRNALTFARIQHMLATGKPLRN</sequence>
<keyword evidence="3" id="KW-0276">Fatty acid metabolism</keyword>
<evidence type="ECO:0000259" key="9">
    <source>
        <dbReference type="Pfam" id="PF00725"/>
    </source>
</evidence>
<dbReference type="PANTHER" id="PTHR48075">
    <property type="entry name" value="3-HYDROXYACYL-COA DEHYDROGENASE FAMILY PROTEIN"/>
    <property type="match status" value="1"/>
</dbReference>
<dbReference type="SUPFAM" id="SSF52096">
    <property type="entry name" value="ClpP/crotonase"/>
    <property type="match status" value="1"/>
</dbReference>
<proteinExistence type="inferred from homology"/>
<dbReference type="Gene3D" id="3.40.50.720">
    <property type="entry name" value="NAD(P)-binding Rossmann-like Domain"/>
    <property type="match status" value="1"/>
</dbReference>
<evidence type="ECO:0000256" key="8">
    <source>
        <dbReference type="ARBA" id="ARBA00049556"/>
    </source>
</evidence>
<dbReference type="InterPro" id="IPR006108">
    <property type="entry name" value="3HC_DH_C"/>
</dbReference>
<evidence type="ECO:0000256" key="5">
    <source>
        <dbReference type="ARBA" id="ARBA00023002"/>
    </source>
</evidence>
<dbReference type="InterPro" id="IPR008927">
    <property type="entry name" value="6-PGluconate_DH-like_C_sf"/>
</dbReference>
<dbReference type="SUPFAM" id="SSF51735">
    <property type="entry name" value="NAD(P)-binding Rossmann-fold domains"/>
    <property type="match status" value="1"/>
</dbReference>
<dbReference type="Gene3D" id="1.10.1040.50">
    <property type="match status" value="1"/>
</dbReference>
<evidence type="ECO:0000259" key="10">
    <source>
        <dbReference type="Pfam" id="PF02737"/>
    </source>
</evidence>
<dbReference type="Pfam" id="PF02737">
    <property type="entry name" value="3HCDH_N"/>
    <property type="match status" value="1"/>
</dbReference>
<dbReference type="InterPro" id="IPR029045">
    <property type="entry name" value="ClpP/crotonase-like_dom_sf"/>
</dbReference>
<reference evidence="11" key="1">
    <citation type="journal article" name="DNA Res.">
        <title>The physiological potential of anammox bacteria as revealed by their core genome structure.</title>
        <authorList>
            <person name="Okubo T."/>
            <person name="Toyoda A."/>
            <person name="Fukuhara K."/>
            <person name="Uchiyama I."/>
            <person name="Harigaya Y."/>
            <person name="Kuroiwa M."/>
            <person name="Suzuki T."/>
            <person name="Murakami Y."/>
            <person name="Suwa Y."/>
            <person name="Takami H."/>
        </authorList>
    </citation>
    <scope>NUCLEOTIDE SEQUENCE</scope>
    <source>
        <strain evidence="11">317325-2</strain>
    </source>
</reference>
<evidence type="ECO:0000256" key="7">
    <source>
        <dbReference type="ARBA" id="ARBA00023098"/>
    </source>
</evidence>
<dbReference type="GO" id="GO:0003857">
    <property type="term" value="F:(3S)-3-hydroxyacyl-CoA dehydrogenase (NAD+) activity"/>
    <property type="evidence" value="ECO:0007669"/>
    <property type="project" value="UniProtKB-EC"/>
</dbReference>